<evidence type="ECO:0000313" key="7">
    <source>
        <dbReference type="Proteomes" id="UP000253529"/>
    </source>
</evidence>
<evidence type="ECO:0000313" key="6">
    <source>
        <dbReference type="EMBL" id="RBP17179.1"/>
    </source>
</evidence>
<keyword evidence="7" id="KW-1185">Reference proteome</keyword>
<accession>A0A366FU05</accession>
<dbReference type="GO" id="GO:0016829">
    <property type="term" value="F:lyase activity"/>
    <property type="evidence" value="ECO:0007669"/>
    <property type="project" value="UniProtKB-KW"/>
</dbReference>
<dbReference type="InterPro" id="IPR040442">
    <property type="entry name" value="Pyrv_kinase-like_dom_sf"/>
</dbReference>
<protein>
    <submittedName>
        <fullName evidence="6">Citrate lyase subunit beta/citryl-CoA lyase</fullName>
    </submittedName>
</protein>
<dbReference type="PANTHER" id="PTHR32308">
    <property type="entry name" value="LYASE BETA SUBUNIT, PUTATIVE (AFU_ORTHOLOGUE AFUA_4G13030)-RELATED"/>
    <property type="match status" value="1"/>
</dbReference>
<comment type="similarity">
    <text evidence="2">Belongs to the HpcH/HpaI aldolase family.</text>
</comment>
<feature type="domain" description="HpcH/HpaI aldolase/citrate lyase" evidence="5">
    <location>
        <begin position="2"/>
        <end position="226"/>
    </location>
</feature>
<sequence>MRSLLMTPGDDMGALAAAFASAADAVVVGLDVAPGRRGAARTSAARALAEAALRPGGPLAIARLNPLRSGETDRDLQAIMPAAPFAVLLPATGGRADVERLSSKLAVHEALNGVDDGRTAIVASIDTSEGLLAAAALRGAASRLIGLAWDAAALAADIGAEAARDDEGVLAGPLRTARAMTLFAAAAARVGAIDAAFPGLDDLGRLRTEAAAARRVGFTGKLALDPAQAAIINAAFDGARRPARR</sequence>
<dbReference type="Gene3D" id="3.20.20.60">
    <property type="entry name" value="Phosphoenolpyruvate-binding domains"/>
    <property type="match status" value="1"/>
</dbReference>
<keyword evidence="6" id="KW-0456">Lyase</keyword>
<keyword evidence="4" id="KW-0460">Magnesium</keyword>
<evidence type="ECO:0000259" key="5">
    <source>
        <dbReference type="Pfam" id="PF03328"/>
    </source>
</evidence>
<dbReference type="EMBL" id="QNRK01000003">
    <property type="protein sequence ID" value="RBP17179.1"/>
    <property type="molecule type" value="Genomic_DNA"/>
</dbReference>
<dbReference type="GO" id="GO:0006107">
    <property type="term" value="P:oxaloacetate metabolic process"/>
    <property type="evidence" value="ECO:0007669"/>
    <property type="project" value="TreeGrafter"/>
</dbReference>
<dbReference type="PANTHER" id="PTHR32308:SF0">
    <property type="entry name" value="HPCH_HPAI ALDOLASE_CITRATE LYASE DOMAIN-CONTAINING PROTEIN"/>
    <property type="match status" value="1"/>
</dbReference>
<dbReference type="OrthoDB" id="9800547at2"/>
<dbReference type="InterPro" id="IPR015813">
    <property type="entry name" value="Pyrv/PenolPyrv_kinase-like_dom"/>
</dbReference>
<proteinExistence type="inferred from homology"/>
<dbReference type="InterPro" id="IPR011206">
    <property type="entry name" value="Citrate_lyase_beta/mcl1/mcl2"/>
</dbReference>
<dbReference type="SUPFAM" id="SSF51621">
    <property type="entry name" value="Phosphoenolpyruvate/pyruvate domain"/>
    <property type="match status" value="1"/>
</dbReference>
<evidence type="ECO:0000256" key="1">
    <source>
        <dbReference type="ARBA" id="ARBA00001946"/>
    </source>
</evidence>
<keyword evidence="3" id="KW-0479">Metal-binding</keyword>
<name>A0A366FU05_9HYPH</name>
<dbReference type="InterPro" id="IPR005000">
    <property type="entry name" value="Aldolase/citrate-lyase_domain"/>
</dbReference>
<dbReference type="RefSeq" id="WP_113887813.1">
    <property type="nucleotide sequence ID" value="NZ_QNRK01000003.1"/>
</dbReference>
<dbReference type="Proteomes" id="UP000253529">
    <property type="component" value="Unassembled WGS sequence"/>
</dbReference>
<evidence type="ECO:0000256" key="2">
    <source>
        <dbReference type="ARBA" id="ARBA00005568"/>
    </source>
</evidence>
<comment type="cofactor">
    <cofactor evidence="1">
        <name>Mg(2+)</name>
        <dbReference type="ChEBI" id="CHEBI:18420"/>
    </cofactor>
</comment>
<gene>
    <name evidence="6" type="ORF">DFR50_10364</name>
</gene>
<comment type="caution">
    <text evidence="6">The sequence shown here is derived from an EMBL/GenBank/DDBJ whole genome shotgun (WGS) entry which is preliminary data.</text>
</comment>
<dbReference type="Pfam" id="PF03328">
    <property type="entry name" value="HpcH_HpaI"/>
    <property type="match status" value="1"/>
</dbReference>
<evidence type="ECO:0000256" key="3">
    <source>
        <dbReference type="ARBA" id="ARBA00022723"/>
    </source>
</evidence>
<dbReference type="AlphaFoldDB" id="A0A366FU05"/>
<dbReference type="PIRSF" id="PIRSF015582">
    <property type="entry name" value="Cit_lyase_B"/>
    <property type="match status" value="1"/>
</dbReference>
<evidence type="ECO:0000256" key="4">
    <source>
        <dbReference type="ARBA" id="ARBA00022842"/>
    </source>
</evidence>
<dbReference type="GO" id="GO:0000287">
    <property type="term" value="F:magnesium ion binding"/>
    <property type="evidence" value="ECO:0007669"/>
    <property type="project" value="TreeGrafter"/>
</dbReference>
<organism evidence="6 7">
    <name type="scientific">Roseiarcus fermentans</name>
    <dbReference type="NCBI Taxonomy" id="1473586"/>
    <lineage>
        <taxon>Bacteria</taxon>
        <taxon>Pseudomonadati</taxon>
        <taxon>Pseudomonadota</taxon>
        <taxon>Alphaproteobacteria</taxon>
        <taxon>Hyphomicrobiales</taxon>
        <taxon>Roseiarcaceae</taxon>
        <taxon>Roseiarcus</taxon>
    </lineage>
</organism>
<reference evidence="6 7" key="1">
    <citation type="submission" date="2018-06" db="EMBL/GenBank/DDBJ databases">
        <title>Genomic Encyclopedia of Type Strains, Phase IV (KMG-IV): sequencing the most valuable type-strain genomes for metagenomic binning, comparative biology and taxonomic classification.</title>
        <authorList>
            <person name="Goeker M."/>
        </authorList>
    </citation>
    <scope>NUCLEOTIDE SEQUENCE [LARGE SCALE GENOMIC DNA]</scope>
    <source>
        <strain evidence="6 7">DSM 24875</strain>
    </source>
</reference>